<dbReference type="CDD" id="cd00590">
    <property type="entry name" value="RRM_SF"/>
    <property type="match status" value="1"/>
</dbReference>
<proteinExistence type="predicted"/>
<evidence type="ECO:0000313" key="3">
    <source>
        <dbReference type="Proteomes" id="UP001148838"/>
    </source>
</evidence>
<dbReference type="PANTHER" id="PTHR22639:SF3">
    <property type="entry name" value="ZINC FINGER CCHC DOMAIN-CONTAINING PROTEIN 3"/>
    <property type="match status" value="1"/>
</dbReference>
<name>A0ABQ8TXH9_PERAM</name>
<dbReference type="SUPFAM" id="SSF54928">
    <property type="entry name" value="RNA-binding domain, RBD"/>
    <property type="match status" value="1"/>
</dbReference>
<keyword evidence="3" id="KW-1185">Reference proteome</keyword>
<evidence type="ECO:0008006" key="4">
    <source>
        <dbReference type="Google" id="ProtNLM"/>
    </source>
</evidence>
<sequence length="438" mass="49079">MATKVIWEHTIKATFSKDQQRPSAMEIHQWIADELNVQEDDLQTIQLVSKQHAVYLKFKTSTVYENYLQRYEGSSTLTLQSGDRVDVTLSPAEEESTVVRVLNIPPELPNERLHNVFQNYGKVKQIDSEKWSSRYRFHVDTGIRLVNLVIDKPIPSTIVVATYEAYVTYPGQEQSCFICGGLSHLRNTCPNRNLKAKVTVAPRTVFTTSDLFKNAESTSRSTVPLRSHSSQQKESEASDNLNGNDDVISRPSGIMETEHQIDKHKQSRGDGVNGSTTEQHREHSTRDHEEAEQNPGMTPLPVNSETDSADEIEGTRVDSDQQKSRDCARLQSELTSVCDNKRKTSSNTSTVKNDLQGGSTSSSLEKQSSTHIPTQLEAEQTWNEMMDADDTSHRSTSPTQHKDIAAQKTSKGGNRAGRIHPYKHEGSKLGFPPLRVTD</sequence>
<feature type="region of interest" description="Disordered" evidence="1">
    <location>
        <begin position="216"/>
        <end position="438"/>
    </location>
</feature>
<feature type="compositionally biased region" description="Basic and acidic residues" evidence="1">
    <location>
        <begin position="313"/>
        <end position="328"/>
    </location>
</feature>
<accession>A0ABQ8TXH9</accession>
<dbReference type="InterPro" id="IPR042509">
    <property type="entry name" value="ZCCHC3"/>
</dbReference>
<dbReference type="EMBL" id="JAJSOF020000001">
    <property type="protein sequence ID" value="KAJ4451421.1"/>
    <property type="molecule type" value="Genomic_DNA"/>
</dbReference>
<feature type="compositionally biased region" description="Polar residues" evidence="1">
    <location>
        <begin position="216"/>
        <end position="230"/>
    </location>
</feature>
<dbReference type="InterPro" id="IPR035979">
    <property type="entry name" value="RBD_domain_sf"/>
</dbReference>
<dbReference type="Proteomes" id="UP001148838">
    <property type="component" value="Unassembled WGS sequence"/>
</dbReference>
<feature type="compositionally biased region" description="Basic and acidic residues" evidence="1">
    <location>
        <begin position="278"/>
        <end position="291"/>
    </location>
</feature>
<feature type="compositionally biased region" description="Polar residues" evidence="1">
    <location>
        <begin position="345"/>
        <end position="358"/>
    </location>
</feature>
<organism evidence="2 3">
    <name type="scientific">Periplaneta americana</name>
    <name type="common">American cockroach</name>
    <name type="synonym">Blatta americana</name>
    <dbReference type="NCBI Taxonomy" id="6978"/>
    <lineage>
        <taxon>Eukaryota</taxon>
        <taxon>Metazoa</taxon>
        <taxon>Ecdysozoa</taxon>
        <taxon>Arthropoda</taxon>
        <taxon>Hexapoda</taxon>
        <taxon>Insecta</taxon>
        <taxon>Pterygota</taxon>
        <taxon>Neoptera</taxon>
        <taxon>Polyneoptera</taxon>
        <taxon>Dictyoptera</taxon>
        <taxon>Blattodea</taxon>
        <taxon>Blattoidea</taxon>
        <taxon>Blattidae</taxon>
        <taxon>Blattinae</taxon>
        <taxon>Periplaneta</taxon>
    </lineage>
</organism>
<evidence type="ECO:0000313" key="2">
    <source>
        <dbReference type="EMBL" id="KAJ4451421.1"/>
    </source>
</evidence>
<feature type="compositionally biased region" description="Polar residues" evidence="1">
    <location>
        <begin position="370"/>
        <end position="383"/>
    </location>
</feature>
<feature type="compositionally biased region" description="Low complexity" evidence="1">
    <location>
        <begin position="359"/>
        <end position="369"/>
    </location>
</feature>
<feature type="compositionally biased region" description="Basic and acidic residues" evidence="1">
    <location>
        <begin position="256"/>
        <end position="268"/>
    </location>
</feature>
<dbReference type="PANTHER" id="PTHR22639">
    <property type="entry name" value="GAG-RELATED PROTEIN"/>
    <property type="match status" value="1"/>
</dbReference>
<evidence type="ECO:0000256" key="1">
    <source>
        <dbReference type="SAM" id="MobiDB-lite"/>
    </source>
</evidence>
<comment type="caution">
    <text evidence="2">The sequence shown here is derived from an EMBL/GenBank/DDBJ whole genome shotgun (WGS) entry which is preliminary data.</text>
</comment>
<gene>
    <name evidence="2" type="ORF">ANN_02883</name>
</gene>
<protein>
    <recommendedName>
        <fullName evidence="4">CCHC-type domain-containing protein</fullName>
    </recommendedName>
</protein>
<reference evidence="2 3" key="1">
    <citation type="journal article" date="2022" name="Allergy">
        <title>Genome assembly and annotation of Periplaneta americana reveal a comprehensive cockroach allergen profile.</title>
        <authorList>
            <person name="Wang L."/>
            <person name="Xiong Q."/>
            <person name="Saelim N."/>
            <person name="Wang L."/>
            <person name="Nong W."/>
            <person name="Wan A.T."/>
            <person name="Shi M."/>
            <person name="Liu X."/>
            <person name="Cao Q."/>
            <person name="Hui J.H.L."/>
            <person name="Sookrung N."/>
            <person name="Leung T.F."/>
            <person name="Tungtrongchitr A."/>
            <person name="Tsui S.K.W."/>
        </authorList>
    </citation>
    <scope>NUCLEOTIDE SEQUENCE [LARGE SCALE GENOMIC DNA]</scope>
    <source>
        <strain evidence="2">PWHHKU_190912</strain>
    </source>
</reference>